<sequence length="82" mass="9245">WFADFSQPDYGIIATDSQLRKLGRTTTINRGVPTLQSAHKLREKGKVLTAEQAQLLKLISERMVTFTVLDCQIEGPRLAQDE</sequence>
<accession>A0A6A4GQB0</accession>
<dbReference type="EMBL" id="ML769772">
    <property type="protein sequence ID" value="KAE9387921.1"/>
    <property type="molecule type" value="Genomic_DNA"/>
</dbReference>
<dbReference type="InterPro" id="IPR040637">
    <property type="entry name" value="Ribosomal_uL10-like_insert"/>
</dbReference>
<dbReference type="InterPro" id="IPR043164">
    <property type="entry name" value="Ribosomal_uL10-like_insert_sf"/>
</dbReference>
<dbReference type="Gene3D" id="3.90.105.20">
    <property type="match status" value="1"/>
</dbReference>
<gene>
    <name evidence="2" type="ORF">BT96DRAFT_927342</name>
</gene>
<dbReference type="OrthoDB" id="10262308at2759"/>
<feature type="non-terminal residue" evidence="2">
    <location>
        <position position="1"/>
    </location>
</feature>
<evidence type="ECO:0000259" key="1">
    <source>
        <dbReference type="Pfam" id="PF17777"/>
    </source>
</evidence>
<dbReference type="Pfam" id="PF17777">
    <property type="entry name" value="RL10P_insert"/>
    <property type="match status" value="1"/>
</dbReference>
<protein>
    <recommendedName>
        <fullName evidence="1">Large ribosomal subunit protein uL10-like insertion domain-containing protein</fullName>
    </recommendedName>
</protein>
<dbReference type="AlphaFoldDB" id="A0A6A4GQB0"/>
<evidence type="ECO:0000313" key="3">
    <source>
        <dbReference type="Proteomes" id="UP000799118"/>
    </source>
</evidence>
<organism evidence="2 3">
    <name type="scientific">Gymnopus androsaceus JB14</name>
    <dbReference type="NCBI Taxonomy" id="1447944"/>
    <lineage>
        <taxon>Eukaryota</taxon>
        <taxon>Fungi</taxon>
        <taxon>Dikarya</taxon>
        <taxon>Basidiomycota</taxon>
        <taxon>Agaricomycotina</taxon>
        <taxon>Agaricomycetes</taxon>
        <taxon>Agaricomycetidae</taxon>
        <taxon>Agaricales</taxon>
        <taxon>Marasmiineae</taxon>
        <taxon>Omphalotaceae</taxon>
        <taxon>Gymnopus</taxon>
    </lineage>
</organism>
<evidence type="ECO:0000313" key="2">
    <source>
        <dbReference type="EMBL" id="KAE9387921.1"/>
    </source>
</evidence>
<reference evidence="2" key="1">
    <citation type="journal article" date="2019" name="Environ. Microbiol.">
        <title>Fungal ecological strategies reflected in gene transcription - a case study of two litter decomposers.</title>
        <authorList>
            <person name="Barbi F."/>
            <person name="Kohler A."/>
            <person name="Barry K."/>
            <person name="Baskaran P."/>
            <person name="Daum C."/>
            <person name="Fauchery L."/>
            <person name="Ihrmark K."/>
            <person name="Kuo A."/>
            <person name="LaButti K."/>
            <person name="Lipzen A."/>
            <person name="Morin E."/>
            <person name="Grigoriev I.V."/>
            <person name="Henrissat B."/>
            <person name="Lindahl B."/>
            <person name="Martin F."/>
        </authorList>
    </citation>
    <scope>NUCLEOTIDE SEQUENCE</scope>
    <source>
        <strain evidence="2">JB14</strain>
    </source>
</reference>
<keyword evidence="3" id="KW-1185">Reference proteome</keyword>
<proteinExistence type="predicted"/>
<name>A0A6A4GQB0_9AGAR</name>
<feature type="domain" description="Large ribosomal subunit protein uL10-like insertion" evidence="1">
    <location>
        <begin position="15"/>
        <end position="59"/>
    </location>
</feature>
<dbReference type="Proteomes" id="UP000799118">
    <property type="component" value="Unassembled WGS sequence"/>
</dbReference>